<reference evidence="1" key="1">
    <citation type="submission" date="2020-11" db="EMBL/GenBank/DDBJ databases">
        <title>Enhanced detection system for hospital associated transmission using whole genome sequencing surveillance.</title>
        <authorList>
            <person name="Harrison L.H."/>
            <person name="Van Tyne D."/>
            <person name="Marsh J.W."/>
            <person name="Griffith M.P."/>
            <person name="Snyder D.J."/>
            <person name="Cooper V.S."/>
            <person name="Mustapha M."/>
        </authorList>
    </citation>
    <scope>NUCLEOTIDE SEQUENCE</scope>
    <source>
        <strain evidence="1">STEN00053</strain>
    </source>
</reference>
<dbReference type="Proteomes" id="UP000634179">
    <property type="component" value="Unassembled WGS sequence"/>
</dbReference>
<gene>
    <name evidence="1" type="ORF">I5V89_19390</name>
</gene>
<evidence type="ECO:0000313" key="2">
    <source>
        <dbReference type="Proteomes" id="UP000634179"/>
    </source>
</evidence>
<evidence type="ECO:0000313" key="1">
    <source>
        <dbReference type="EMBL" id="MBH1792031.1"/>
    </source>
</evidence>
<proteinExistence type="predicted"/>
<protein>
    <submittedName>
        <fullName evidence="1">Uncharacterized protein</fullName>
    </submittedName>
</protein>
<organism evidence="1 2">
    <name type="scientific">Stenotrophomonas maltophilia</name>
    <name type="common">Pseudomonas maltophilia</name>
    <name type="synonym">Xanthomonas maltophilia</name>
    <dbReference type="NCBI Taxonomy" id="40324"/>
    <lineage>
        <taxon>Bacteria</taxon>
        <taxon>Pseudomonadati</taxon>
        <taxon>Pseudomonadota</taxon>
        <taxon>Gammaproteobacteria</taxon>
        <taxon>Lysobacterales</taxon>
        <taxon>Lysobacteraceae</taxon>
        <taxon>Stenotrophomonas</taxon>
        <taxon>Stenotrophomonas maltophilia group</taxon>
    </lineage>
</organism>
<dbReference type="AlphaFoldDB" id="A0AA40YAG1"/>
<dbReference type="EMBL" id="JADUOV010000018">
    <property type="protein sequence ID" value="MBH1792031.1"/>
    <property type="molecule type" value="Genomic_DNA"/>
</dbReference>
<name>A0AA40YAG1_STEMA</name>
<comment type="caution">
    <text evidence="1">The sequence shown here is derived from an EMBL/GenBank/DDBJ whole genome shotgun (WGS) entry which is preliminary data.</text>
</comment>
<sequence length="69" mass="7443">MITKLFNNPHVLFQPTDENGFNEVAIGASVDGGGMIVLEQEGRHIVISPGAVPELCRLLRQLQKEGSNG</sequence>
<accession>A0AA40YAG1</accession>